<dbReference type="AlphaFoldDB" id="A0A8S3GSQ1"/>
<proteinExistence type="predicted"/>
<dbReference type="Proteomes" id="UP000681967">
    <property type="component" value="Unassembled WGS sequence"/>
</dbReference>
<evidence type="ECO:0000313" key="2">
    <source>
        <dbReference type="Proteomes" id="UP000681967"/>
    </source>
</evidence>
<accession>A0A8S3GSQ1</accession>
<protein>
    <submittedName>
        <fullName evidence="1">Uncharacterized protein</fullName>
    </submittedName>
</protein>
<feature type="non-terminal residue" evidence="1">
    <location>
        <position position="1"/>
    </location>
</feature>
<sequence length="26" mass="2794">GSDGGAYEGLTLTDAYDRDGNYLNKK</sequence>
<organism evidence="1 2">
    <name type="scientific">Rotaria magnacalcarata</name>
    <dbReference type="NCBI Taxonomy" id="392030"/>
    <lineage>
        <taxon>Eukaryota</taxon>
        <taxon>Metazoa</taxon>
        <taxon>Spiralia</taxon>
        <taxon>Gnathifera</taxon>
        <taxon>Rotifera</taxon>
        <taxon>Eurotatoria</taxon>
        <taxon>Bdelloidea</taxon>
        <taxon>Philodinida</taxon>
        <taxon>Philodinidae</taxon>
        <taxon>Rotaria</taxon>
    </lineage>
</organism>
<gene>
    <name evidence="1" type="ORF">BYL167_LOCUS76492</name>
</gene>
<name>A0A8S3GSQ1_9BILA</name>
<evidence type="ECO:0000313" key="1">
    <source>
        <dbReference type="EMBL" id="CAF5168039.1"/>
    </source>
</evidence>
<reference evidence="1" key="1">
    <citation type="submission" date="2021-02" db="EMBL/GenBank/DDBJ databases">
        <authorList>
            <person name="Nowell W R."/>
        </authorList>
    </citation>
    <scope>NUCLEOTIDE SEQUENCE</scope>
</reference>
<dbReference type="EMBL" id="CAJOBH010275981">
    <property type="protein sequence ID" value="CAF5168039.1"/>
    <property type="molecule type" value="Genomic_DNA"/>
</dbReference>
<comment type="caution">
    <text evidence="1">The sequence shown here is derived from an EMBL/GenBank/DDBJ whole genome shotgun (WGS) entry which is preliminary data.</text>
</comment>